<evidence type="ECO:0000313" key="4">
    <source>
        <dbReference type="EMBL" id="TXS89198.1"/>
    </source>
</evidence>
<sequence length="282" mass="30199">MHIIVPVVALQAGEVEAVAVVDIVAGLAGTGAENKHRQDECGAACIKQAAFHTWVPPGSKRPSIPSVPGAGKGRREKATPAGLASGHRRRQSGPIIRHRLIVTITVKDCTAPEATWVFGYGSLIYKVDFPFLQREVASIDGWQRRFWQGSHDHRGTPDSPGRVVTLTPARGALCQGVAYRVENSVFAHLDHREKNGYQRAPVSITLAASGATVEGVVYYAAPGNPAFLGEAPLPDMARHIAASAGPSGSNRDYLNQLARALQGLGARDEHVFELNRLVDAIE</sequence>
<dbReference type="GO" id="GO:0006751">
    <property type="term" value="P:glutathione catabolic process"/>
    <property type="evidence" value="ECO:0007669"/>
    <property type="project" value="InterPro"/>
</dbReference>
<dbReference type="Gene3D" id="3.10.490.10">
    <property type="entry name" value="Gamma-glutamyl cyclotransferase-like"/>
    <property type="match status" value="1"/>
</dbReference>
<dbReference type="PANTHER" id="PTHR12192">
    <property type="entry name" value="CATION TRANSPORT PROTEIN CHAC-RELATED"/>
    <property type="match status" value="1"/>
</dbReference>
<dbReference type="GO" id="GO:0016740">
    <property type="term" value="F:transferase activity"/>
    <property type="evidence" value="ECO:0007669"/>
    <property type="project" value="UniProtKB-KW"/>
</dbReference>
<dbReference type="Pfam" id="PF04752">
    <property type="entry name" value="ChaC"/>
    <property type="match status" value="1"/>
</dbReference>
<keyword evidence="2" id="KW-0456">Lyase</keyword>
<dbReference type="EMBL" id="VRYZ01000010">
    <property type="protein sequence ID" value="TXS89198.1"/>
    <property type="molecule type" value="Genomic_DNA"/>
</dbReference>
<dbReference type="SUPFAM" id="SSF110857">
    <property type="entry name" value="Gamma-glutamyl cyclotransferase-like"/>
    <property type="match status" value="1"/>
</dbReference>
<reference evidence="4 5" key="1">
    <citation type="submission" date="2019-08" db="EMBL/GenBank/DDBJ databases">
        <title>Parahaliea maris sp. nov., isolated from the surface seawater.</title>
        <authorList>
            <person name="Liu Y."/>
        </authorList>
    </citation>
    <scope>NUCLEOTIDE SEQUENCE [LARGE SCALE GENOMIC DNA]</scope>
    <source>
        <strain evidence="4 5">S2-26</strain>
    </source>
</reference>
<name>A0A5C8ZL75_9GAMM</name>
<dbReference type="AlphaFoldDB" id="A0A5C8ZL75"/>
<dbReference type="EC" id="4.3.2.7" evidence="1"/>
<dbReference type="InterPro" id="IPR013024">
    <property type="entry name" value="GGCT-like"/>
</dbReference>
<keyword evidence="4" id="KW-0808">Transferase</keyword>
<accession>A0A5C8ZL75</accession>
<dbReference type="PANTHER" id="PTHR12192:SF2">
    <property type="entry name" value="GLUTATHIONE-SPECIFIC GAMMA-GLUTAMYLCYCLOTRANSFERASE 2"/>
    <property type="match status" value="1"/>
</dbReference>
<evidence type="ECO:0000256" key="1">
    <source>
        <dbReference type="ARBA" id="ARBA00012344"/>
    </source>
</evidence>
<dbReference type="Proteomes" id="UP000321933">
    <property type="component" value="Unassembled WGS sequence"/>
</dbReference>
<dbReference type="InterPro" id="IPR006840">
    <property type="entry name" value="ChaC"/>
</dbReference>
<dbReference type="InterPro" id="IPR036568">
    <property type="entry name" value="GGCT-like_sf"/>
</dbReference>
<organism evidence="4 5">
    <name type="scientific">Parahaliea aestuarii</name>
    <dbReference type="NCBI Taxonomy" id="1852021"/>
    <lineage>
        <taxon>Bacteria</taxon>
        <taxon>Pseudomonadati</taxon>
        <taxon>Pseudomonadota</taxon>
        <taxon>Gammaproteobacteria</taxon>
        <taxon>Cellvibrionales</taxon>
        <taxon>Halieaceae</taxon>
        <taxon>Parahaliea</taxon>
    </lineage>
</organism>
<comment type="caution">
    <text evidence="4">The sequence shown here is derived from an EMBL/GenBank/DDBJ whole genome shotgun (WGS) entry which is preliminary data.</text>
</comment>
<evidence type="ECO:0000256" key="3">
    <source>
        <dbReference type="SAM" id="MobiDB-lite"/>
    </source>
</evidence>
<gene>
    <name evidence="4" type="ORF">FVW59_18930</name>
</gene>
<protein>
    <recommendedName>
        <fullName evidence="1">glutathione-specific gamma-glutamylcyclotransferase</fullName>
        <ecNumber evidence="1">4.3.2.7</ecNumber>
    </recommendedName>
</protein>
<proteinExistence type="predicted"/>
<evidence type="ECO:0000256" key="2">
    <source>
        <dbReference type="ARBA" id="ARBA00023239"/>
    </source>
</evidence>
<dbReference type="GO" id="GO:0005737">
    <property type="term" value="C:cytoplasm"/>
    <property type="evidence" value="ECO:0007669"/>
    <property type="project" value="TreeGrafter"/>
</dbReference>
<dbReference type="OrthoDB" id="9795692at2"/>
<dbReference type="CDD" id="cd06661">
    <property type="entry name" value="GGCT_like"/>
    <property type="match status" value="1"/>
</dbReference>
<dbReference type="GO" id="GO:0061928">
    <property type="term" value="F:glutathione specific gamma-glutamylcyclotransferase activity"/>
    <property type="evidence" value="ECO:0007669"/>
    <property type="project" value="UniProtKB-EC"/>
</dbReference>
<evidence type="ECO:0000313" key="5">
    <source>
        <dbReference type="Proteomes" id="UP000321933"/>
    </source>
</evidence>
<keyword evidence="5" id="KW-1185">Reference proteome</keyword>
<feature type="region of interest" description="Disordered" evidence="3">
    <location>
        <begin position="57"/>
        <end position="89"/>
    </location>
</feature>